<feature type="compositionally biased region" description="Basic and acidic residues" evidence="1">
    <location>
        <begin position="60"/>
        <end position="76"/>
    </location>
</feature>
<accession>A0ABD0VG82</accession>
<dbReference type="EMBL" id="JANQDX010000006">
    <property type="protein sequence ID" value="KAL0923626.1"/>
    <property type="molecule type" value="Genomic_DNA"/>
</dbReference>
<organism evidence="2 3">
    <name type="scientific">Dendrobium thyrsiflorum</name>
    <name type="common">Pinecone-like raceme dendrobium</name>
    <name type="synonym">Orchid</name>
    <dbReference type="NCBI Taxonomy" id="117978"/>
    <lineage>
        <taxon>Eukaryota</taxon>
        <taxon>Viridiplantae</taxon>
        <taxon>Streptophyta</taxon>
        <taxon>Embryophyta</taxon>
        <taxon>Tracheophyta</taxon>
        <taxon>Spermatophyta</taxon>
        <taxon>Magnoliopsida</taxon>
        <taxon>Liliopsida</taxon>
        <taxon>Asparagales</taxon>
        <taxon>Orchidaceae</taxon>
        <taxon>Epidendroideae</taxon>
        <taxon>Malaxideae</taxon>
        <taxon>Dendrobiinae</taxon>
        <taxon>Dendrobium</taxon>
    </lineage>
</organism>
<dbReference type="AlphaFoldDB" id="A0ABD0VG82"/>
<reference evidence="2 3" key="1">
    <citation type="journal article" date="2024" name="Plant Biotechnol. J.">
        <title>Dendrobium thyrsiflorum genome and its molecular insights into genes involved in important horticultural traits.</title>
        <authorList>
            <person name="Chen B."/>
            <person name="Wang J.Y."/>
            <person name="Zheng P.J."/>
            <person name="Li K.L."/>
            <person name="Liang Y.M."/>
            <person name="Chen X.F."/>
            <person name="Zhang C."/>
            <person name="Zhao X."/>
            <person name="He X."/>
            <person name="Zhang G.Q."/>
            <person name="Liu Z.J."/>
            <person name="Xu Q."/>
        </authorList>
    </citation>
    <scope>NUCLEOTIDE SEQUENCE [LARGE SCALE GENOMIC DNA]</scope>
    <source>
        <strain evidence="2">GZMU011</strain>
    </source>
</reference>
<dbReference type="Proteomes" id="UP001552299">
    <property type="component" value="Unassembled WGS sequence"/>
</dbReference>
<comment type="caution">
    <text evidence="2">The sequence shown here is derived from an EMBL/GenBank/DDBJ whole genome shotgun (WGS) entry which is preliminary data.</text>
</comment>
<keyword evidence="3" id="KW-1185">Reference proteome</keyword>
<feature type="region of interest" description="Disordered" evidence="1">
    <location>
        <begin position="60"/>
        <end position="80"/>
    </location>
</feature>
<evidence type="ECO:0000313" key="2">
    <source>
        <dbReference type="EMBL" id="KAL0923626.1"/>
    </source>
</evidence>
<proteinExistence type="predicted"/>
<sequence>MPVDGPASSIFSSISIISSTLVVIPVPTSPTVSPTGWFLDHELIRYGGITYHRHGFCDKNDEEANKKPPGEEDQPLKKSANARVNTKSAILNLGRVPMLHFAVKSEFSELVRVGSSGRAVVLDRLRGILLLTSICRATSGIRTQ</sequence>
<gene>
    <name evidence="2" type="ORF">M5K25_007690</name>
</gene>
<evidence type="ECO:0000313" key="3">
    <source>
        <dbReference type="Proteomes" id="UP001552299"/>
    </source>
</evidence>
<name>A0ABD0VG82_DENTH</name>
<evidence type="ECO:0000256" key="1">
    <source>
        <dbReference type="SAM" id="MobiDB-lite"/>
    </source>
</evidence>
<protein>
    <submittedName>
        <fullName evidence="2">Uncharacterized protein</fullName>
    </submittedName>
</protein>